<feature type="compositionally biased region" description="Basic and acidic residues" evidence="9">
    <location>
        <begin position="180"/>
        <end position="191"/>
    </location>
</feature>
<dbReference type="InterPro" id="IPR013087">
    <property type="entry name" value="Znf_C2H2_type"/>
</dbReference>
<dbReference type="Gene3D" id="3.30.160.60">
    <property type="entry name" value="Classic Zinc Finger"/>
    <property type="match status" value="1"/>
</dbReference>
<dbReference type="GO" id="GO:0000978">
    <property type="term" value="F:RNA polymerase II cis-regulatory region sequence-specific DNA binding"/>
    <property type="evidence" value="ECO:0007669"/>
    <property type="project" value="TreeGrafter"/>
</dbReference>
<feature type="domain" description="C2H2-type" evidence="10">
    <location>
        <begin position="372"/>
        <end position="400"/>
    </location>
</feature>
<gene>
    <name evidence="11" type="ORF">EDB92DRAFT_1812912</name>
</gene>
<reference evidence="11" key="1">
    <citation type="submission" date="2022-01" db="EMBL/GenBank/DDBJ databases">
        <title>Comparative genomics reveals a dynamic genome evolution in the ectomycorrhizal milk-cap (Lactarius) mushrooms.</title>
        <authorList>
            <consortium name="DOE Joint Genome Institute"/>
            <person name="Lebreton A."/>
            <person name="Tang N."/>
            <person name="Kuo A."/>
            <person name="LaButti K."/>
            <person name="Drula E."/>
            <person name="Barry K."/>
            <person name="Clum A."/>
            <person name="Lipzen A."/>
            <person name="Mousain D."/>
            <person name="Ng V."/>
            <person name="Wang R."/>
            <person name="Wang X."/>
            <person name="Dai Y."/>
            <person name="Henrissat B."/>
            <person name="Grigoriev I.V."/>
            <person name="Guerin-Laguette A."/>
            <person name="Yu F."/>
            <person name="Martin F.M."/>
        </authorList>
    </citation>
    <scope>NUCLEOTIDE SEQUENCE</scope>
    <source>
        <strain evidence="11">QP</strain>
    </source>
</reference>
<feature type="compositionally biased region" description="Basic and acidic residues" evidence="9">
    <location>
        <begin position="427"/>
        <end position="439"/>
    </location>
</feature>
<feature type="compositionally biased region" description="Polar residues" evidence="9">
    <location>
        <begin position="164"/>
        <end position="177"/>
    </location>
</feature>
<dbReference type="PROSITE" id="PS50157">
    <property type="entry name" value="ZINC_FINGER_C2H2_2"/>
    <property type="match status" value="2"/>
</dbReference>
<proteinExistence type="predicted"/>
<dbReference type="GO" id="GO:0003700">
    <property type="term" value="F:DNA-binding transcription factor activity"/>
    <property type="evidence" value="ECO:0007669"/>
    <property type="project" value="TreeGrafter"/>
</dbReference>
<evidence type="ECO:0000313" key="12">
    <source>
        <dbReference type="Proteomes" id="UP001201163"/>
    </source>
</evidence>
<dbReference type="GO" id="GO:0005634">
    <property type="term" value="C:nucleus"/>
    <property type="evidence" value="ECO:0007669"/>
    <property type="project" value="UniProtKB-SubCell"/>
</dbReference>
<evidence type="ECO:0000256" key="1">
    <source>
        <dbReference type="ARBA" id="ARBA00004123"/>
    </source>
</evidence>
<evidence type="ECO:0000256" key="5">
    <source>
        <dbReference type="ARBA" id="ARBA00022833"/>
    </source>
</evidence>
<feature type="compositionally biased region" description="Low complexity" evidence="9">
    <location>
        <begin position="274"/>
        <end position="286"/>
    </location>
</feature>
<feature type="compositionally biased region" description="Acidic residues" evidence="9">
    <location>
        <begin position="220"/>
        <end position="229"/>
    </location>
</feature>
<accession>A0AAD4QH30</accession>
<keyword evidence="7" id="KW-0539">Nucleus</keyword>
<feature type="compositionally biased region" description="Polar residues" evidence="9">
    <location>
        <begin position="251"/>
        <end position="269"/>
    </location>
</feature>
<dbReference type="SMART" id="SM00355">
    <property type="entry name" value="ZnF_C2H2"/>
    <property type="match status" value="2"/>
</dbReference>
<organism evidence="11 12">
    <name type="scientific">Lactarius akahatsu</name>
    <dbReference type="NCBI Taxonomy" id="416441"/>
    <lineage>
        <taxon>Eukaryota</taxon>
        <taxon>Fungi</taxon>
        <taxon>Dikarya</taxon>
        <taxon>Basidiomycota</taxon>
        <taxon>Agaricomycotina</taxon>
        <taxon>Agaricomycetes</taxon>
        <taxon>Russulales</taxon>
        <taxon>Russulaceae</taxon>
        <taxon>Lactarius</taxon>
    </lineage>
</organism>
<keyword evidence="5" id="KW-0862">Zinc</keyword>
<sequence>MSLLSERGLYLKYPSLAPSYASTSSHTHESPRNAYSMFRLYSPRRSQRDLIHPQPVQSLPPLRAFLRDEGINADIDARHPQLVGTAHEAAREEARRRALKAAATRLYNRSSPSHEYLQPTHPFGGVRMSGCHRRNLGHGGPPYPQKIVRRLVSPPCTIKDSRYTLRTISSPQPSGSRAGTAEKKKLREVESFRPPPSPAARNEITSPVSSRKRSRPVDFEQSDDEDSDGDSTSHSHFSNVPETKRDRLTVQAESNDVDMTNSPFGTATIENDEGSSPRTSSRSSGGLRAGQNLEREYFSPSGIKLEVIELPVKYDTKEWLKHVEQCPEGSKTPWRCTWQTMKNGTPTPCDYSSKKHLVKRHIEATHLCIKRFQCTWCEKTFTQRSNVAGCHLNTHTGASPHGCDFCGEHFKDPSKRHKHMLRNHGYRPGESRKKFKSDESVQGQSVHESLEPWKVADE</sequence>
<dbReference type="AlphaFoldDB" id="A0AAD4QH30"/>
<evidence type="ECO:0000256" key="9">
    <source>
        <dbReference type="SAM" id="MobiDB-lite"/>
    </source>
</evidence>
<feature type="region of interest" description="Disordered" evidence="9">
    <location>
        <begin position="420"/>
        <end position="458"/>
    </location>
</feature>
<dbReference type="Proteomes" id="UP001201163">
    <property type="component" value="Unassembled WGS sequence"/>
</dbReference>
<dbReference type="SUPFAM" id="SSF57667">
    <property type="entry name" value="beta-beta-alpha zinc fingers"/>
    <property type="match status" value="1"/>
</dbReference>
<feature type="region of interest" description="Disordered" evidence="9">
    <location>
        <begin position="162"/>
        <end position="293"/>
    </location>
</feature>
<feature type="region of interest" description="Disordered" evidence="9">
    <location>
        <begin position="128"/>
        <end position="149"/>
    </location>
</feature>
<keyword evidence="12" id="KW-1185">Reference proteome</keyword>
<comment type="caution">
    <text evidence="11">The sequence shown here is derived from an EMBL/GenBank/DDBJ whole genome shotgun (WGS) entry which is preliminary data.</text>
</comment>
<evidence type="ECO:0000256" key="4">
    <source>
        <dbReference type="ARBA" id="ARBA00022771"/>
    </source>
</evidence>
<feature type="domain" description="C2H2-type" evidence="10">
    <location>
        <begin position="401"/>
        <end position="428"/>
    </location>
</feature>
<comment type="subcellular location">
    <subcellularLocation>
        <location evidence="1">Nucleus</location>
    </subcellularLocation>
</comment>
<evidence type="ECO:0000256" key="6">
    <source>
        <dbReference type="ARBA" id="ARBA00023125"/>
    </source>
</evidence>
<dbReference type="InterPro" id="IPR050589">
    <property type="entry name" value="Ikaros_C2H2-ZF"/>
</dbReference>
<keyword evidence="6" id="KW-0238">DNA-binding</keyword>
<feature type="compositionally biased region" description="Basic and acidic residues" evidence="9">
    <location>
        <begin position="448"/>
        <end position="458"/>
    </location>
</feature>
<evidence type="ECO:0000313" key="11">
    <source>
        <dbReference type="EMBL" id="KAH8999044.1"/>
    </source>
</evidence>
<dbReference type="InterPro" id="IPR036236">
    <property type="entry name" value="Znf_C2H2_sf"/>
</dbReference>
<dbReference type="GO" id="GO:0008270">
    <property type="term" value="F:zinc ion binding"/>
    <property type="evidence" value="ECO:0007669"/>
    <property type="project" value="UniProtKB-KW"/>
</dbReference>
<dbReference type="EMBL" id="JAKELL010000004">
    <property type="protein sequence ID" value="KAH8999044.1"/>
    <property type="molecule type" value="Genomic_DNA"/>
</dbReference>
<dbReference type="PANTHER" id="PTHR24404">
    <property type="entry name" value="ZINC FINGER PROTEIN"/>
    <property type="match status" value="1"/>
</dbReference>
<dbReference type="PROSITE" id="PS00028">
    <property type="entry name" value="ZINC_FINGER_C2H2_1"/>
    <property type="match status" value="1"/>
</dbReference>
<keyword evidence="3" id="KW-0677">Repeat</keyword>
<evidence type="ECO:0000256" key="2">
    <source>
        <dbReference type="ARBA" id="ARBA00022723"/>
    </source>
</evidence>
<evidence type="ECO:0000256" key="8">
    <source>
        <dbReference type="PROSITE-ProRule" id="PRU00042"/>
    </source>
</evidence>
<keyword evidence="4 8" id="KW-0863">Zinc-finger</keyword>
<dbReference type="PANTHER" id="PTHR24404:SF114">
    <property type="entry name" value="KLUMPFUSS, ISOFORM B-RELATED"/>
    <property type="match status" value="1"/>
</dbReference>
<evidence type="ECO:0000256" key="3">
    <source>
        <dbReference type="ARBA" id="ARBA00022737"/>
    </source>
</evidence>
<evidence type="ECO:0000259" key="10">
    <source>
        <dbReference type="PROSITE" id="PS50157"/>
    </source>
</evidence>
<evidence type="ECO:0000256" key="7">
    <source>
        <dbReference type="ARBA" id="ARBA00023242"/>
    </source>
</evidence>
<name>A0AAD4QH30_9AGAM</name>
<protein>
    <recommendedName>
        <fullName evidence="10">C2H2-type domain-containing protein</fullName>
    </recommendedName>
</protein>
<keyword evidence="2" id="KW-0479">Metal-binding</keyword>
<dbReference type="GO" id="GO:0006357">
    <property type="term" value="P:regulation of transcription by RNA polymerase II"/>
    <property type="evidence" value="ECO:0007669"/>
    <property type="project" value="TreeGrafter"/>
</dbReference>